<organism evidence="9 10">
    <name type="scientific">Alicyclobacillus dauci</name>
    <dbReference type="NCBI Taxonomy" id="1475485"/>
    <lineage>
        <taxon>Bacteria</taxon>
        <taxon>Bacillati</taxon>
        <taxon>Bacillota</taxon>
        <taxon>Bacilli</taxon>
        <taxon>Bacillales</taxon>
        <taxon>Alicyclobacillaceae</taxon>
        <taxon>Alicyclobacillus</taxon>
    </lineage>
</organism>
<keyword evidence="10" id="KW-1185">Reference proteome</keyword>
<comment type="similarity">
    <text evidence="2">Belongs to the AzlC family.</text>
</comment>
<dbReference type="EMBL" id="CP104064">
    <property type="protein sequence ID" value="WAH37796.1"/>
    <property type="molecule type" value="Genomic_DNA"/>
</dbReference>
<evidence type="ECO:0000256" key="8">
    <source>
        <dbReference type="SAM" id="Phobius"/>
    </source>
</evidence>
<evidence type="ECO:0000313" key="10">
    <source>
        <dbReference type="Proteomes" id="UP001164803"/>
    </source>
</evidence>
<evidence type="ECO:0000256" key="5">
    <source>
        <dbReference type="ARBA" id="ARBA00022692"/>
    </source>
</evidence>
<evidence type="ECO:0000256" key="7">
    <source>
        <dbReference type="ARBA" id="ARBA00023136"/>
    </source>
</evidence>
<keyword evidence="5 8" id="KW-0812">Transmembrane</keyword>
<gene>
    <name evidence="9" type="ORF">NZD86_04635</name>
</gene>
<keyword evidence="7 8" id="KW-0472">Membrane</keyword>
<evidence type="ECO:0000256" key="2">
    <source>
        <dbReference type="ARBA" id="ARBA00010735"/>
    </source>
</evidence>
<feature type="transmembrane region" description="Helical" evidence="8">
    <location>
        <begin position="20"/>
        <end position="49"/>
    </location>
</feature>
<dbReference type="Proteomes" id="UP001164803">
    <property type="component" value="Chromosome"/>
</dbReference>
<accession>A0ABY6Z6I3</accession>
<dbReference type="InterPro" id="IPR011606">
    <property type="entry name" value="Brnchd-chn_aa_trnsp_permease"/>
</dbReference>
<feature type="transmembrane region" description="Helical" evidence="8">
    <location>
        <begin position="158"/>
        <end position="177"/>
    </location>
</feature>
<evidence type="ECO:0000313" key="9">
    <source>
        <dbReference type="EMBL" id="WAH37796.1"/>
    </source>
</evidence>
<protein>
    <submittedName>
        <fullName evidence="9">AzlC family ABC transporter permease</fullName>
    </submittedName>
</protein>
<dbReference type="PANTHER" id="PTHR34979:SF1">
    <property type="entry name" value="INNER MEMBRANE PROTEIN YGAZ"/>
    <property type="match status" value="1"/>
</dbReference>
<reference evidence="9" key="1">
    <citation type="submission" date="2022-08" db="EMBL/GenBank/DDBJ databases">
        <title>Alicyclobacillus dauci DSM2870, complete genome.</title>
        <authorList>
            <person name="Wang Q."/>
            <person name="Cai R."/>
            <person name="Wang Z."/>
        </authorList>
    </citation>
    <scope>NUCLEOTIDE SEQUENCE</scope>
    <source>
        <strain evidence="9">DSM 28700</strain>
    </source>
</reference>
<feature type="transmembrane region" description="Helical" evidence="8">
    <location>
        <begin position="61"/>
        <end position="82"/>
    </location>
</feature>
<evidence type="ECO:0000256" key="6">
    <source>
        <dbReference type="ARBA" id="ARBA00022989"/>
    </source>
</evidence>
<comment type="subcellular location">
    <subcellularLocation>
        <location evidence="1">Cell membrane</location>
        <topology evidence="1">Multi-pass membrane protein</topology>
    </subcellularLocation>
</comment>
<keyword evidence="6 8" id="KW-1133">Transmembrane helix</keyword>
<proteinExistence type="inferred from homology"/>
<evidence type="ECO:0000256" key="4">
    <source>
        <dbReference type="ARBA" id="ARBA00022475"/>
    </source>
</evidence>
<evidence type="ECO:0000256" key="3">
    <source>
        <dbReference type="ARBA" id="ARBA00022448"/>
    </source>
</evidence>
<feature type="transmembrane region" description="Helical" evidence="8">
    <location>
        <begin position="184"/>
        <end position="201"/>
    </location>
</feature>
<evidence type="ECO:0000256" key="1">
    <source>
        <dbReference type="ARBA" id="ARBA00004651"/>
    </source>
</evidence>
<feature type="transmembrane region" description="Helical" evidence="8">
    <location>
        <begin position="133"/>
        <end position="152"/>
    </location>
</feature>
<name>A0ABY6Z6I3_9BACL</name>
<keyword evidence="3" id="KW-0813">Transport</keyword>
<sequence>MNYRSEPLRGLRDSLPIMLAYFPIAITFGVLATSSGIPWLTTCLISVCVYAGSAQFMMASLALTGISTISMVITILLVNLRHFLYGTTLGPTFMSWAEGKKWIAAFGLTDEVFAVTSGRSVGETPSPRYQYTFSFACYFSWVAGTVVGASIGGIVPSAVSQVLSFALPSLFLALLLLGRRTLPYLISAICGGAIASLASLMKLGSVGIIAGAIVGATLGMAVQRWFERTSKATGQEVTS</sequence>
<dbReference type="RefSeq" id="WP_268045320.1">
    <property type="nucleotide sequence ID" value="NZ_CP104064.1"/>
</dbReference>
<keyword evidence="4" id="KW-1003">Cell membrane</keyword>
<dbReference type="Pfam" id="PF03591">
    <property type="entry name" value="AzlC"/>
    <property type="match status" value="1"/>
</dbReference>
<feature type="transmembrane region" description="Helical" evidence="8">
    <location>
        <begin position="207"/>
        <end position="226"/>
    </location>
</feature>
<dbReference type="PANTHER" id="PTHR34979">
    <property type="entry name" value="INNER MEMBRANE PROTEIN YGAZ"/>
    <property type="match status" value="1"/>
</dbReference>